<evidence type="ECO:0000313" key="2">
    <source>
        <dbReference type="EMBL" id="PNT65642.1"/>
    </source>
</evidence>
<evidence type="ECO:0000313" key="3">
    <source>
        <dbReference type="EnsemblPlants" id="PNT65642"/>
    </source>
</evidence>
<feature type="compositionally biased region" description="Low complexity" evidence="1">
    <location>
        <begin position="40"/>
        <end position="51"/>
    </location>
</feature>
<evidence type="ECO:0000256" key="1">
    <source>
        <dbReference type="SAM" id="MobiDB-lite"/>
    </source>
</evidence>
<reference evidence="2" key="2">
    <citation type="submission" date="2017-06" db="EMBL/GenBank/DDBJ databases">
        <title>WGS assembly of Brachypodium distachyon.</title>
        <authorList>
            <consortium name="The International Brachypodium Initiative"/>
            <person name="Lucas S."/>
            <person name="Harmon-Smith M."/>
            <person name="Lail K."/>
            <person name="Tice H."/>
            <person name="Grimwood J."/>
            <person name="Bruce D."/>
            <person name="Barry K."/>
            <person name="Shu S."/>
            <person name="Lindquist E."/>
            <person name="Wang M."/>
            <person name="Pitluck S."/>
            <person name="Vogel J.P."/>
            <person name="Garvin D.F."/>
            <person name="Mockler T.C."/>
            <person name="Schmutz J."/>
            <person name="Rokhsar D."/>
            <person name="Bevan M.W."/>
        </authorList>
    </citation>
    <scope>NUCLEOTIDE SEQUENCE</scope>
    <source>
        <strain evidence="2">Bd21</strain>
    </source>
</reference>
<accession>A0A2K2CUD1</accession>
<organism evidence="2">
    <name type="scientific">Brachypodium distachyon</name>
    <name type="common">Purple false brome</name>
    <name type="synonym">Trachynia distachya</name>
    <dbReference type="NCBI Taxonomy" id="15368"/>
    <lineage>
        <taxon>Eukaryota</taxon>
        <taxon>Viridiplantae</taxon>
        <taxon>Streptophyta</taxon>
        <taxon>Embryophyta</taxon>
        <taxon>Tracheophyta</taxon>
        <taxon>Spermatophyta</taxon>
        <taxon>Magnoliopsida</taxon>
        <taxon>Liliopsida</taxon>
        <taxon>Poales</taxon>
        <taxon>Poaceae</taxon>
        <taxon>BOP clade</taxon>
        <taxon>Pooideae</taxon>
        <taxon>Stipodae</taxon>
        <taxon>Brachypodieae</taxon>
        <taxon>Brachypodium</taxon>
    </lineage>
</organism>
<feature type="region of interest" description="Disordered" evidence="1">
    <location>
        <begin position="98"/>
        <end position="123"/>
    </location>
</feature>
<dbReference type="ExpressionAtlas" id="A0A2K2CUD1">
    <property type="expression patterns" value="baseline and differential"/>
</dbReference>
<evidence type="ECO:0000313" key="4">
    <source>
        <dbReference type="Proteomes" id="UP000008810"/>
    </source>
</evidence>
<sequence>AQHATEPRHRSSFSRQRAPLETKPPSSSRPCPSVARRPPTSGTGSAGAAAGCGVRSGWEPTGCGERGGGMTRRRIPSLYPLAPSLFFLLCRPHPQEASRRLQPQSSALFLKSEGKIDSQGGKQ</sequence>
<dbReference type="InParanoid" id="A0A2K2CUD1"/>
<dbReference type="AlphaFoldDB" id="A0A2K2CUD1"/>
<dbReference type="EMBL" id="CM000883">
    <property type="protein sequence ID" value="PNT65642.1"/>
    <property type="molecule type" value="Genomic_DNA"/>
</dbReference>
<dbReference type="EnsemblPlants" id="PNT65642">
    <property type="protein sequence ID" value="PNT65642"/>
    <property type="gene ID" value="BRADI_4g45416v3"/>
</dbReference>
<gene>
    <name evidence="2" type="ORF">BRADI_4g45416v3</name>
</gene>
<name>A0A2K2CUD1_BRADI</name>
<dbReference type="Gramene" id="PNT65642">
    <property type="protein sequence ID" value="PNT65642"/>
    <property type="gene ID" value="BRADI_4g45416v3"/>
</dbReference>
<dbReference type="Proteomes" id="UP000008810">
    <property type="component" value="Chromosome 4"/>
</dbReference>
<feature type="region of interest" description="Disordered" evidence="1">
    <location>
        <begin position="1"/>
        <end position="73"/>
    </location>
</feature>
<reference evidence="3" key="3">
    <citation type="submission" date="2018-08" db="UniProtKB">
        <authorList>
            <consortium name="EnsemblPlants"/>
        </authorList>
    </citation>
    <scope>IDENTIFICATION</scope>
    <source>
        <strain evidence="3">cv. Bd21</strain>
    </source>
</reference>
<proteinExistence type="predicted"/>
<keyword evidence="4" id="KW-1185">Reference proteome</keyword>
<protein>
    <submittedName>
        <fullName evidence="2 3">Uncharacterized protein</fullName>
    </submittedName>
</protein>
<feature type="non-terminal residue" evidence="2">
    <location>
        <position position="1"/>
    </location>
</feature>
<reference evidence="2 3" key="1">
    <citation type="journal article" date="2010" name="Nature">
        <title>Genome sequencing and analysis of the model grass Brachypodium distachyon.</title>
        <authorList>
            <consortium name="International Brachypodium Initiative"/>
        </authorList>
    </citation>
    <scope>NUCLEOTIDE SEQUENCE [LARGE SCALE GENOMIC DNA]</scope>
    <source>
        <strain evidence="2 3">Bd21</strain>
    </source>
</reference>